<sequence length="147" mass="16347">MQKNKIRLLVMGVLYAVYGAFYTLNAAFPFISVPISTSNTKSAQRDLLIILLIGLIIGLLLIAVFITSFVFGIYDRRNRWLYWVPLIVLAVVGIVTIKWPLPPAFQSEYLGTVPILLLGVWMILCAVQNKVSPDSVSDQPGPRVVGR</sequence>
<accession>A0A5P8M6Q4</accession>
<dbReference type="EMBL" id="CP045143">
    <property type="protein sequence ID" value="QFR23781.1"/>
    <property type="molecule type" value="Genomic_DNA"/>
</dbReference>
<keyword evidence="1" id="KW-0812">Transmembrane</keyword>
<evidence type="ECO:0000313" key="3">
    <source>
        <dbReference type="Proteomes" id="UP000326779"/>
    </source>
</evidence>
<gene>
    <name evidence="2" type="ORF">D1010_10405</name>
</gene>
<organism evidence="2 3">
    <name type="scientific">Schleiferilactobacillus harbinensis</name>
    <dbReference type="NCBI Taxonomy" id="304207"/>
    <lineage>
        <taxon>Bacteria</taxon>
        <taxon>Bacillati</taxon>
        <taxon>Bacillota</taxon>
        <taxon>Bacilli</taxon>
        <taxon>Lactobacillales</taxon>
        <taxon>Lactobacillaceae</taxon>
        <taxon>Schleiferilactobacillus</taxon>
    </lineage>
</organism>
<reference evidence="2 3" key="1">
    <citation type="submission" date="2019-10" db="EMBL/GenBank/DDBJ databases">
        <title>The completed genome of Lactobacillus harbinensis M1.</title>
        <authorList>
            <person name="Zheng Y."/>
        </authorList>
    </citation>
    <scope>NUCLEOTIDE SEQUENCE [LARGE SCALE GENOMIC DNA]</scope>
    <source>
        <strain evidence="2 3">M1</strain>
    </source>
</reference>
<proteinExistence type="predicted"/>
<dbReference type="KEGG" id="lhb:D1010_10405"/>
<protein>
    <submittedName>
        <fullName evidence="2">Uncharacterized protein</fullName>
    </submittedName>
</protein>
<keyword evidence="1" id="KW-1133">Transmembrane helix</keyword>
<feature type="transmembrane region" description="Helical" evidence="1">
    <location>
        <begin position="109"/>
        <end position="127"/>
    </location>
</feature>
<feature type="transmembrane region" description="Helical" evidence="1">
    <location>
        <begin position="47"/>
        <end position="73"/>
    </location>
</feature>
<name>A0A5P8M6Q4_9LACO</name>
<evidence type="ECO:0000313" key="2">
    <source>
        <dbReference type="EMBL" id="QFR23781.1"/>
    </source>
</evidence>
<dbReference type="RefSeq" id="WP_152260949.1">
    <property type="nucleotide sequence ID" value="NZ_CP045143.1"/>
</dbReference>
<dbReference type="Proteomes" id="UP000326779">
    <property type="component" value="Chromosome"/>
</dbReference>
<feature type="transmembrane region" description="Helical" evidence="1">
    <location>
        <begin position="12"/>
        <end position="35"/>
    </location>
</feature>
<dbReference type="AlphaFoldDB" id="A0A5P8M6Q4"/>
<keyword evidence="1" id="KW-0472">Membrane</keyword>
<feature type="transmembrane region" description="Helical" evidence="1">
    <location>
        <begin position="80"/>
        <end position="97"/>
    </location>
</feature>
<evidence type="ECO:0000256" key="1">
    <source>
        <dbReference type="SAM" id="Phobius"/>
    </source>
</evidence>